<keyword evidence="8" id="KW-0949">S-adenosyl-L-methionine</keyword>
<dbReference type="PRINTS" id="PR00864">
    <property type="entry name" value="PREPILNPTASE"/>
</dbReference>
<name>A0A0D5XUB0_9PSED</name>
<dbReference type="OrthoDB" id="9789291at2"/>
<dbReference type="EC" id="2.1.1.-" evidence="18"/>
<sequence>MSLSEVLASAPLVFVLSTLVLGLIVGSFLNVLVWRLPKMLDQDWRAQAREILGLPAEPAGPTYNLLLPHSQCPHCAHPIRPWENIPLLSYLLLRGRCSACKGPIGRRYPLVELACGLGSALVAWHFGFGWQAGLMLFLSWGLLAMSLIDADHQLLPDVLVLPLLWLGLIVNGFALFVSLHDALWGAVAGYLCLWSVYWVFKLLTGKEGIGHGDFKLLALLGAWGGWQILPLTLLLASLTGALMGVIMLRRQRAQMSTPIPFGPFLAIAGWIALLWGGQITDLYLQFVGFR</sequence>
<keyword evidence="5 18" id="KW-0489">Methyltransferase</keyword>
<evidence type="ECO:0000256" key="17">
    <source>
        <dbReference type="RuleBase" id="RU003793"/>
    </source>
</evidence>
<dbReference type="GO" id="GO:0032259">
    <property type="term" value="P:methylation"/>
    <property type="evidence" value="ECO:0007669"/>
    <property type="project" value="UniProtKB-KW"/>
</dbReference>
<evidence type="ECO:0000259" key="20">
    <source>
        <dbReference type="Pfam" id="PF01478"/>
    </source>
</evidence>
<dbReference type="GO" id="GO:0005886">
    <property type="term" value="C:plasma membrane"/>
    <property type="evidence" value="ECO:0007669"/>
    <property type="project" value="UniProtKB-SubCell"/>
</dbReference>
<feature type="domain" description="Prepilin type IV endopeptidase peptidase" evidence="20">
    <location>
        <begin position="136"/>
        <end position="245"/>
    </location>
</feature>
<comment type="subcellular location">
    <subcellularLocation>
        <location evidence="1">Cell inner membrane</location>
        <topology evidence="1">Multi-pass membrane protein</topology>
    </subcellularLocation>
    <subcellularLocation>
        <location evidence="18">Cell membrane</location>
        <topology evidence="18">Multi-pass membrane protein</topology>
    </subcellularLocation>
</comment>
<feature type="transmembrane region" description="Helical" evidence="19">
    <location>
        <begin position="261"/>
        <end position="284"/>
    </location>
</feature>
<organism evidence="22 23">
    <name type="scientific">Pseudomonas chlororaphis</name>
    <dbReference type="NCBI Taxonomy" id="587753"/>
    <lineage>
        <taxon>Bacteria</taxon>
        <taxon>Pseudomonadati</taxon>
        <taxon>Pseudomonadota</taxon>
        <taxon>Gammaproteobacteria</taxon>
        <taxon>Pseudomonadales</taxon>
        <taxon>Pseudomonadaceae</taxon>
        <taxon>Pseudomonas</taxon>
    </lineage>
</organism>
<gene>
    <name evidence="22" type="ORF">PCL1606_09800</name>
</gene>
<comment type="function">
    <text evidence="18">Plays an essential role in type IV pili and type II pseudopili formation by proteolytically removing the leader sequence from substrate proteins and subsequently monomethylating the alpha-amino group of the newly exposed N-terminal phenylalanine.</text>
</comment>
<evidence type="ECO:0000256" key="19">
    <source>
        <dbReference type="SAM" id="Phobius"/>
    </source>
</evidence>
<evidence type="ECO:0000313" key="22">
    <source>
        <dbReference type="EMBL" id="AKA22435.1"/>
    </source>
</evidence>
<reference evidence="22 23" key="1">
    <citation type="journal article" date="2015" name="Mol. Plant Microbe Interact.">
        <title>Comparative Genomic Analysis of Pseudomonas chlororaphis PCL1606 Reveals New Insight into Antifungal Compounds Involved in Biocontrol.</title>
        <authorList>
            <person name="Calderon C.E."/>
            <person name="Ramos C."/>
            <person name="de Vicente A."/>
            <person name="Cazorla F.M."/>
        </authorList>
    </citation>
    <scope>NUCLEOTIDE SEQUENCE [LARGE SCALE GENOMIC DNA]</scope>
    <source>
        <strain evidence="22 23">PCL1606</strain>
    </source>
</reference>
<keyword evidence="11 19" id="KW-1133">Transmembrane helix</keyword>
<evidence type="ECO:0000256" key="6">
    <source>
        <dbReference type="ARBA" id="ARBA00022670"/>
    </source>
</evidence>
<evidence type="ECO:0000256" key="3">
    <source>
        <dbReference type="ARBA" id="ARBA00022475"/>
    </source>
</evidence>
<keyword evidence="7 18" id="KW-0808">Transferase</keyword>
<evidence type="ECO:0000256" key="7">
    <source>
        <dbReference type="ARBA" id="ARBA00022679"/>
    </source>
</evidence>
<dbReference type="Pfam" id="PF01478">
    <property type="entry name" value="Peptidase_A24"/>
    <property type="match status" value="1"/>
</dbReference>
<feature type="transmembrane region" description="Helical" evidence="19">
    <location>
        <begin position="216"/>
        <end position="249"/>
    </location>
</feature>
<dbReference type="AlphaFoldDB" id="A0A0D5XUB0"/>
<accession>A0A0D5XUB0</accession>
<evidence type="ECO:0000256" key="11">
    <source>
        <dbReference type="ARBA" id="ARBA00022989"/>
    </source>
</evidence>
<evidence type="ECO:0000256" key="13">
    <source>
        <dbReference type="ARBA" id="ARBA00023268"/>
    </source>
</evidence>
<dbReference type="EMBL" id="CP011110">
    <property type="protein sequence ID" value="AKA22435.1"/>
    <property type="molecule type" value="Genomic_DNA"/>
</dbReference>
<keyword evidence="3" id="KW-1003">Cell membrane</keyword>
<dbReference type="GO" id="GO:0004190">
    <property type="term" value="F:aspartic-type endopeptidase activity"/>
    <property type="evidence" value="ECO:0007669"/>
    <property type="project" value="UniProtKB-EC"/>
</dbReference>
<evidence type="ECO:0000256" key="1">
    <source>
        <dbReference type="ARBA" id="ARBA00004429"/>
    </source>
</evidence>
<evidence type="ECO:0000256" key="2">
    <source>
        <dbReference type="ARBA" id="ARBA00005801"/>
    </source>
</evidence>
<evidence type="ECO:0000256" key="4">
    <source>
        <dbReference type="ARBA" id="ARBA00022519"/>
    </source>
</evidence>
<feature type="transmembrane region" description="Helical" evidence="19">
    <location>
        <begin position="183"/>
        <end position="204"/>
    </location>
</feature>
<dbReference type="GO" id="GO:0006465">
    <property type="term" value="P:signal peptide processing"/>
    <property type="evidence" value="ECO:0007669"/>
    <property type="project" value="TreeGrafter"/>
</dbReference>
<dbReference type="Gene3D" id="1.20.120.1220">
    <property type="match status" value="1"/>
</dbReference>
<dbReference type="InterPro" id="IPR050882">
    <property type="entry name" value="Prepilin_peptidase/N-MTase"/>
</dbReference>
<feature type="transmembrane region" description="Helical" evidence="19">
    <location>
        <begin position="158"/>
        <end position="177"/>
    </location>
</feature>
<dbReference type="FunFam" id="1.20.120.1220:FF:000001">
    <property type="entry name" value="Type 4 prepilin-like proteins leader peptide-processing enzyme"/>
    <property type="match status" value="1"/>
</dbReference>
<dbReference type="GO" id="GO:0008168">
    <property type="term" value="F:methyltransferase activity"/>
    <property type="evidence" value="ECO:0007669"/>
    <property type="project" value="UniProtKB-KW"/>
</dbReference>
<evidence type="ECO:0000256" key="9">
    <source>
        <dbReference type="ARBA" id="ARBA00022692"/>
    </source>
</evidence>
<dbReference type="InterPro" id="IPR014032">
    <property type="entry name" value="Peptidase_A24A_bac"/>
</dbReference>
<comment type="catalytic activity">
    <reaction evidence="14 18">
        <text>Typically cleaves a -Gly-|-Phe- bond to release an N-terminal, basic peptide of 5-8 residues from type IV prepilin, and then N-methylates the new N-terminal amino group, the methyl donor being S-adenosyl-L-methionine.</text>
        <dbReference type="EC" id="3.4.23.43"/>
    </reaction>
</comment>
<dbReference type="PANTHER" id="PTHR30487">
    <property type="entry name" value="TYPE 4 PREPILIN-LIKE PROTEINS LEADER PEPTIDE-PROCESSING ENZYME"/>
    <property type="match status" value="1"/>
</dbReference>
<evidence type="ECO:0000256" key="14">
    <source>
        <dbReference type="ARBA" id="ARBA00050401"/>
    </source>
</evidence>
<dbReference type="Pfam" id="PF06750">
    <property type="entry name" value="A24_N_bact"/>
    <property type="match status" value="1"/>
</dbReference>
<evidence type="ECO:0000256" key="8">
    <source>
        <dbReference type="ARBA" id="ARBA00022691"/>
    </source>
</evidence>
<dbReference type="Proteomes" id="UP000032748">
    <property type="component" value="Chromosome"/>
</dbReference>
<keyword evidence="6 18" id="KW-0645">Protease</keyword>
<dbReference type="RefSeq" id="WP_044465111.1">
    <property type="nucleotide sequence ID" value="NZ_CP011110.1"/>
</dbReference>
<feature type="domain" description="Prepilin peptidase A24 N-terminal" evidence="21">
    <location>
        <begin position="20"/>
        <end position="126"/>
    </location>
</feature>
<evidence type="ECO:0000256" key="10">
    <source>
        <dbReference type="ARBA" id="ARBA00022801"/>
    </source>
</evidence>
<dbReference type="KEGG" id="pcz:PCL1606_09800"/>
<keyword evidence="13 18" id="KW-0511">Multifunctional enzyme</keyword>
<comment type="similarity">
    <text evidence="2 17">Belongs to the peptidase A24 family.</text>
</comment>
<dbReference type="PATRIC" id="fig|587753.10.peg.974"/>
<feature type="transmembrane region" description="Helical" evidence="19">
    <location>
        <begin position="12"/>
        <end position="34"/>
    </location>
</feature>
<keyword evidence="10 18" id="KW-0378">Hydrolase</keyword>
<dbReference type="InterPro" id="IPR010627">
    <property type="entry name" value="Prepilin_pept_A24_N"/>
</dbReference>
<protein>
    <recommendedName>
        <fullName evidence="16 18">Prepilin leader peptidase/N-methyltransferase</fullName>
        <ecNumber evidence="18">2.1.1.-</ecNumber>
        <ecNumber evidence="15 18">3.4.23.43</ecNumber>
    </recommendedName>
</protein>
<evidence type="ECO:0000256" key="12">
    <source>
        <dbReference type="ARBA" id="ARBA00023136"/>
    </source>
</evidence>
<keyword evidence="12 19" id="KW-0472">Membrane</keyword>
<evidence type="ECO:0000256" key="16">
    <source>
        <dbReference type="ARBA" id="ARBA00071870"/>
    </source>
</evidence>
<evidence type="ECO:0000256" key="15">
    <source>
        <dbReference type="ARBA" id="ARBA00067082"/>
    </source>
</evidence>
<evidence type="ECO:0000256" key="5">
    <source>
        <dbReference type="ARBA" id="ARBA00022603"/>
    </source>
</evidence>
<keyword evidence="9 18" id="KW-0812">Transmembrane</keyword>
<proteinExistence type="inferred from homology"/>
<evidence type="ECO:0000313" key="23">
    <source>
        <dbReference type="Proteomes" id="UP000032748"/>
    </source>
</evidence>
<keyword evidence="4" id="KW-0997">Cell inner membrane</keyword>
<feature type="transmembrane region" description="Helical" evidence="19">
    <location>
        <begin position="132"/>
        <end position="151"/>
    </location>
</feature>
<dbReference type="PANTHER" id="PTHR30487:SF0">
    <property type="entry name" value="PREPILIN LEADER PEPTIDASE_N-METHYLTRANSFERASE-RELATED"/>
    <property type="match status" value="1"/>
</dbReference>
<evidence type="ECO:0000256" key="18">
    <source>
        <dbReference type="RuleBase" id="RU003794"/>
    </source>
</evidence>
<evidence type="ECO:0000259" key="21">
    <source>
        <dbReference type="Pfam" id="PF06750"/>
    </source>
</evidence>
<dbReference type="EC" id="3.4.23.43" evidence="15 18"/>
<dbReference type="InterPro" id="IPR000045">
    <property type="entry name" value="Prepilin_IV_endopep_pep"/>
</dbReference>